<keyword evidence="4" id="KW-1185">Reference proteome</keyword>
<comment type="caution">
    <text evidence="3">The sequence shown here is derived from an EMBL/GenBank/DDBJ whole genome shotgun (WGS) entry which is preliminary data.</text>
</comment>
<feature type="compositionally biased region" description="Basic and acidic residues" evidence="1">
    <location>
        <begin position="16"/>
        <end position="48"/>
    </location>
</feature>
<feature type="region of interest" description="Disordered" evidence="1">
    <location>
        <begin position="1"/>
        <end position="86"/>
    </location>
</feature>
<dbReference type="InterPro" id="IPR014914">
    <property type="entry name" value="RES_dom"/>
</dbReference>
<proteinExistence type="predicted"/>
<evidence type="ECO:0000256" key="1">
    <source>
        <dbReference type="SAM" id="MobiDB-lite"/>
    </source>
</evidence>
<organism evidence="3 4">
    <name type="scientific">Streptomyces hainanensis</name>
    <dbReference type="NCBI Taxonomy" id="402648"/>
    <lineage>
        <taxon>Bacteria</taxon>
        <taxon>Bacillati</taxon>
        <taxon>Actinomycetota</taxon>
        <taxon>Actinomycetes</taxon>
        <taxon>Kitasatosporales</taxon>
        <taxon>Streptomycetaceae</taxon>
        <taxon>Streptomyces</taxon>
    </lineage>
</organism>
<dbReference type="AlphaFoldDB" id="A0A4R4T6Y5"/>
<reference evidence="3 4" key="1">
    <citation type="submission" date="2019-03" db="EMBL/GenBank/DDBJ databases">
        <title>Draft genome sequences of novel Actinobacteria.</title>
        <authorList>
            <person name="Sahin N."/>
            <person name="Ay H."/>
            <person name="Saygin H."/>
        </authorList>
    </citation>
    <scope>NUCLEOTIDE SEQUENCE [LARGE SCALE GENOMIC DNA]</scope>
    <source>
        <strain evidence="3 4">DSM 41900</strain>
    </source>
</reference>
<dbReference type="OrthoDB" id="1425103at2"/>
<name>A0A4R4T6Y5_9ACTN</name>
<dbReference type="EMBL" id="SMKI01000299">
    <property type="protein sequence ID" value="TDC70752.1"/>
    <property type="molecule type" value="Genomic_DNA"/>
</dbReference>
<dbReference type="Pfam" id="PF08808">
    <property type="entry name" value="RES"/>
    <property type="match status" value="1"/>
</dbReference>
<evidence type="ECO:0000313" key="3">
    <source>
        <dbReference type="EMBL" id="TDC70752.1"/>
    </source>
</evidence>
<evidence type="ECO:0000259" key="2">
    <source>
        <dbReference type="SMART" id="SM00953"/>
    </source>
</evidence>
<feature type="domain" description="RES" evidence="2">
    <location>
        <begin position="222"/>
        <end position="376"/>
    </location>
</feature>
<evidence type="ECO:0000313" key="4">
    <source>
        <dbReference type="Proteomes" id="UP000295345"/>
    </source>
</evidence>
<dbReference type="Proteomes" id="UP000295345">
    <property type="component" value="Unassembled WGS sequence"/>
</dbReference>
<gene>
    <name evidence="3" type="ORF">E1283_24375</name>
</gene>
<accession>A0A4R4T6Y5</accession>
<protein>
    <submittedName>
        <fullName evidence="3">RES domain-containing protein</fullName>
    </submittedName>
</protein>
<dbReference type="SMART" id="SM00953">
    <property type="entry name" value="RES"/>
    <property type="match status" value="1"/>
</dbReference>
<sequence length="410" mass="43798">MFPSLRGGAGQNECGGELRVDLGVDDERTGGRPELDHSFHDPPQDHLRSPVRPAPGEEASLRPDHVGRRMVSSSDGVRSSPPGSPNHVVGDQPHRQFGVLTTAGAPAGVVVADVYRGAGNLGVARAAQAGAQRVSRRPRAPLRRGRRSDAVIESWPAFRERVTQQRRFPPSAGGPPHAHSQLAMLDGISAVLEQLGLVRALPTGHQVWRGRMRRDTAEPGYVAATIGSTPQDRATANRMSPAGVSMFYGSADVETAVAEISAHDPRPYAAVAAFELVRPVPVIDLSAIPASPRAFVRDSATLLQQVDFIRSFTADLSQPVALDGGEHTAYVPTQVLTEYFRWLSPLHVEGIVFRSAQNGGVNYALFTGPEGCVDAAADGPDAMLRLQPGTELVVARAIREKCGEQRQVGT</sequence>